<dbReference type="SUPFAM" id="SSF52058">
    <property type="entry name" value="L domain-like"/>
    <property type="match status" value="1"/>
</dbReference>
<keyword evidence="2" id="KW-0812">Transmembrane</keyword>
<gene>
    <name evidence="8" type="ORF">E1A91_A10G239800v1</name>
</gene>
<evidence type="ECO:0000256" key="5">
    <source>
        <dbReference type="ARBA" id="ARBA00023136"/>
    </source>
</evidence>
<feature type="domain" description="Leucine-rich repeat-containing N-terminal plant-type" evidence="7">
    <location>
        <begin position="30"/>
        <end position="63"/>
    </location>
</feature>
<evidence type="ECO:0000259" key="7">
    <source>
        <dbReference type="Pfam" id="PF08263"/>
    </source>
</evidence>
<keyword evidence="4" id="KW-1133">Transmembrane helix</keyword>
<evidence type="ECO:0000256" key="1">
    <source>
        <dbReference type="ARBA" id="ARBA00022614"/>
    </source>
</evidence>
<organism evidence="8 9">
    <name type="scientific">Gossypium mustelinum</name>
    <name type="common">Cotton</name>
    <name type="synonym">Gossypium caicoense</name>
    <dbReference type="NCBI Taxonomy" id="34275"/>
    <lineage>
        <taxon>Eukaryota</taxon>
        <taxon>Viridiplantae</taxon>
        <taxon>Streptophyta</taxon>
        <taxon>Embryophyta</taxon>
        <taxon>Tracheophyta</taxon>
        <taxon>Spermatophyta</taxon>
        <taxon>Magnoliopsida</taxon>
        <taxon>eudicotyledons</taxon>
        <taxon>Gunneridae</taxon>
        <taxon>Pentapetalae</taxon>
        <taxon>rosids</taxon>
        <taxon>malvids</taxon>
        <taxon>Malvales</taxon>
        <taxon>Malvaceae</taxon>
        <taxon>Malvoideae</taxon>
        <taxon>Gossypium</taxon>
    </lineage>
</organism>
<evidence type="ECO:0000256" key="3">
    <source>
        <dbReference type="ARBA" id="ARBA00022737"/>
    </source>
</evidence>
<keyword evidence="3" id="KW-0677">Repeat</keyword>
<dbReference type="Proteomes" id="UP000323597">
    <property type="component" value="Chromosome A10"/>
</dbReference>
<accession>A0A5D2XQI1</accession>
<dbReference type="Pfam" id="PF08263">
    <property type="entry name" value="LRRNT_2"/>
    <property type="match status" value="1"/>
</dbReference>
<dbReference type="SMART" id="SM00365">
    <property type="entry name" value="LRR_SD22"/>
    <property type="match status" value="5"/>
</dbReference>
<feature type="signal peptide" evidence="6">
    <location>
        <begin position="1"/>
        <end position="26"/>
    </location>
</feature>
<dbReference type="InterPro" id="IPR001611">
    <property type="entry name" value="Leu-rich_rpt"/>
</dbReference>
<keyword evidence="9" id="KW-1185">Reference proteome</keyword>
<proteinExistence type="predicted"/>
<dbReference type="PANTHER" id="PTHR48065">
    <property type="entry name" value="OS10G0469600 PROTEIN"/>
    <property type="match status" value="1"/>
</dbReference>
<dbReference type="InterPro" id="IPR032675">
    <property type="entry name" value="LRR_dom_sf"/>
</dbReference>
<dbReference type="SMART" id="SM00369">
    <property type="entry name" value="LRR_TYP"/>
    <property type="match status" value="3"/>
</dbReference>
<keyword evidence="5" id="KW-0472">Membrane</keyword>
<dbReference type="Pfam" id="PF13516">
    <property type="entry name" value="LRR_6"/>
    <property type="match status" value="3"/>
</dbReference>
<name>A0A5D2XQI1_GOSMU</name>
<evidence type="ECO:0000313" key="9">
    <source>
        <dbReference type="Proteomes" id="UP000323597"/>
    </source>
</evidence>
<dbReference type="InterPro" id="IPR013210">
    <property type="entry name" value="LRR_N_plant-typ"/>
</dbReference>
<dbReference type="Pfam" id="PF00560">
    <property type="entry name" value="LRR_1"/>
    <property type="match status" value="2"/>
</dbReference>
<protein>
    <recommendedName>
        <fullName evidence="7">Leucine-rich repeat-containing N-terminal plant-type domain-containing protein</fullName>
    </recommendedName>
</protein>
<evidence type="ECO:0000313" key="8">
    <source>
        <dbReference type="EMBL" id="TYJ16263.1"/>
    </source>
</evidence>
<evidence type="ECO:0000256" key="2">
    <source>
        <dbReference type="ARBA" id="ARBA00022692"/>
    </source>
</evidence>
<dbReference type="EMBL" id="CM017645">
    <property type="protein sequence ID" value="TYJ16263.1"/>
    <property type="molecule type" value="Genomic_DNA"/>
</dbReference>
<keyword evidence="1" id="KW-0433">Leucine-rich repeat</keyword>
<sequence>MMDLKLLWILLITSLFFIQGWPQTQGCWEQERVALLQLHSVFDVSDWITEKDSNCCHWDYIECHNISGRVKVLTLPPKWRQGDSSWYLDVSLFFPFEELKSLDLSLNGIKDFIDNKVPLSSAFSNLEILKLSFNDFHDGILSKVKSLPNLKILDLRNNTIESLQHLQEMNLEELDLGGNRLKNNDLTYIKGLSIKSLNIGGNLLQGSIDIGVLNNLTNLKKLDMSYNEIESLQYFNDGERQLKLINLEKLDLSYNLFNNTLLARLGGLSNMKSLNVGNNLIKGSINIIEELDGLINLEELMLDGSHLNNNILQSIGVLNSLKALSLHDCTYPRMV</sequence>
<dbReference type="InterPro" id="IPR003591">
    <property type="entry name" value="Leu-rich_rpt_typical-subtyp"/>
</dbReference>
<reference evidence="8 9" key="1">
    <citation type="submission" date="2019-07" db="EMBL/GenBank/DDBJ databases">
        <title>WGS assembly of Gossypium mustelinum.</title>
        <authorList>
            <person name="Chen Z.J."/>
            <person name="Sreedasyam A."/>
            <person name="Ando A."/>
            <person name="Song Q."/>
            <person name="De L."/>
            <person name="Hulse-Kemp A."/>
            <person name="Ding M."/>
            <person name="Ye W."/>
            <person name="Kirkbride R."/>
            <person name="Jenkins J."/>
            <person name="Plott C."/>
            <person name="Lovell J."/>
            <person name="Lin Y.-M."/>
            <person name="Vaughn R."/>
            <person name="Liu B."/>
            <person name="Li W."/>
            <person name="Simpson S."/>
            <person name="Scheffler B."/>
            <person name="Saski C."/>
            <person name="Grover C."/>
            <person name="Hu G."/>
            <person name="Conover J."/>
            <person name="Carlson J."/>
            <person name="Shu S."/>
            <person name="Boston L."/>
            <person name="Williams M."/>
            <person name="Peterson D."/>
            <person name="Mcgee K."/>
            <person name="Jones D."/>
            <person name="Wendel J."/>
            <person name="Stelly D."/>
            <person name="Grimwood J."/>
            <person name="Schmutz J."/>
        </authorList>
    </citation>
    <scope>NUCLEOTIDE SEQUENCE [LARGE SCALE GENOMIC DNA]</scope>
    <source>
        <strain evidence="8">1408120.09</strain>
    </source>
</reference>
<dbReference type="AlphaFoldDB" id="A0A5D2XQI1"/>
<dbReference type="PANTHER" id="PTHR48065:SF75">
    <property type="entry name" value="LEUCINE-RICH REPEAT-CONTAINING N-TERMINAL PLANT-TYPE DOMAIN-CONTAINING PROTEIN"/>
    <property type="match status" value="1"/>
</dbReference>
<dbReference type="Gene3D" id="3.80.10.10">
    <property type="entry name" value="Ribonuclease Inhibitor"/>
    <property type="match status" value="3"/>
</dbReference>
<dbReference type="PROSITE" id="PS51450">
    <property type="entry name" value="LRR"/>
    <property type="match status" value="2"/>
</dbReference>
<feature type="chain" id="PRO_5022795116" description="Leucine-rich repeat-containing N-terminal plant-type domain-containing protein" evidence="6">
    <location>
        <begin position="27"/>
        <end position="335"/>
    </location>
</feature>
<evidence type="ECO:0000256" key="4">
    <source>
        <dbReference type="ARBA" id="ARBA00022989"/>
    </source>
</evidence>
<evidence type="ECO:0000256" key="6">
    <source>
        <dbReference type="SAM" id="SignalP"/>
    </source>
</evidence>
<keyword evidence="6" id="KW-0732">Signal</keyword>